<dbReference type="EMBL" id="ACJN02000001">
    <property type="protein sequence ID" value="EFI36232.1"/>
    <property type="molecule type" value="Genomic_DNA"/>
</dbReference>
<dbReference type="InterPro" id="IPR026350">
    <property type="entry name" value="GxxExxY"/>
</dbReference>
<accession>D6SK29</accession>
<dbReference type="AlphaFoldDB" id="D6SK29"/>
<dbReference type="RefSeq" id="WP_008869354.1">
    <property type="nucleotide sequence ID" value="NZ_ACJN02000001.1"/>
</dbReference>
<reference evidence="1" key="1">
    <citation type="submission" date="2010-05" db="EMBL/GenBank/DDBJ databases">
        <title>The draft genome of Desulfonatronospira thiodismutans ASO3-1.</title>
        <authorList>
            <consortium name="US DOE Joint Genome Institute (JGI-PGF)"/>
            <person name="Lucas S."/>
            <person name="Copeland A."/>
            <person name="Lapidus A."/>
            <person name="Cheng J.-F."/>
            <person name="Bruce D."/>
            <person name="Goodwin L."/>
            <person name="Pitluck S."/>
            <person name="Chertkov O."/>
            <person name="Brettin T."/>
            <person name="Detter J.C."/>
            <person name="Han C."/>
            <person name="Land M.L."/>
            <person name="Hauser L."/>
            <person name="Kyrpides N."/>
            <person name="Mikhailova N."/>
            <person name="Muyzer G."/>
            <person name="Woyke T."/>
        </authorList>
    </citation>
    <scope>NUCLEOTIDE SEQUENCE [LARGE SCALE GENOMIC DNA]</scope>
    <source>
        <strain evidence="1">ASO3-1</strain>
    </source>
</reference>
<evidence type="ECO:0000313" key="1">
    <source>
        <dbReference type="EMBL" id="EFI36232.1"/>
    </source>
</evidence>
<evidence type="ECO:0008006" key="3">
    <source>
        <dbReference type="Google" id="ProtNLM"/>
    </source>
</evidence>
<protein>
    <recommendedName>
        <fullName evidence="3">GxxExxY protein</fullName>
    </recommendedName>
</protein>
<name>D6SK29_9BACT</name>
<comment type="caution">
    <text evidence="1">The sequence shown here is derived from an EMBL/GenBank/DDBJ whole genome shotgun (WGS) entry which is preliminary data.</text>
</comment>
<organism evidence="1 2">
    <name type="scientific">Desulfonatronospira thiodismutans ASO3-1</name>
    <dbReference type="NCBI Taxonomy" id="555779"/>
    <lineage>
        <taxon>Bacteria</taxon>
        <taxon>Pseudomonadati</taxon>
        <taxon>Thermodesulfobacteriota</taxon>
        <taxon>Desulfovibrionia</taxon>
        <taxon>Desulfovibrionales</taxon>
        <taxon>Desulfonatronovibrionaceae</taxon>
        <taxon>Desulfonatronospira</taxon>
    </lineage>
</organism>
<dbReference type="NCBIfam" id="TIGR04256">
    <property type="entry name" value="GxxExxY"/>
    <property type="match status" value="1"/>
</dbReference>
<sequence length="127" mass="14670">MKHEDLTRKIIACAYNVHNKLGFGFLESVYRRAMMIELARMGLKAEEEKPLKVHYDEHIVGDFSADILVEDEVIVELKSVQQFAIGHELQLVNYLNGIKLDVGLLLNFGPRNVDVKRKYRKKEIEEG</sequence>
<dbReference type="OrthoDB" id="9798792at2"/>
<gene>
    <name evidence="1" type="ORF">Dthio_PD3689</name>
</gene>
<dbReference type="Proteomes" id="UP000005496">
    <property type="component" value="Unassembled WGS sequence"/>
</dbReference>
<dbReference type="Pfam" id="PF13366">
    <property type="entry name" value="PDDEXK_3"/>
    <property type="match status" value="1"/>
</dbReference>
<keyword evidence="2" id="KW-1185">Reference proteome</keyword>
<proteinExistence type="predicted"/>
<evidence type="ECO:0000313" key="2">
    <source>
        <dbReference type="Proteomes" id="UP000005496"/>
    </source>
</evidence>
<dbReference type="eggNOG" id="COG0614">
    <property type="taxonomic scope" value="Bacteria"/>
</dbReference>